<keyword evidence="4" id="KW-0862">Zinc</keyword>
<dbReference type="Proteomes" id="UP000838878">
    <property type="component" value="Chromosome 3"/>
</dbReference>
<dbReference type="SUPFAM" id="SSF57667">
    <property type="entry name" value="beta-beta-alpha zinc fingers"/>
    <property type="match status" value="3"/>
</dbReference>
<dbReference type="AlphaFoldDB" id="A0A8J9YDV4"/>
<feature type="domain" description="C2H2-type" evidence="5">
    <location>
        <begin position="115"/>
        <end position="137"/>
    </location>
</feature>
<evidence type="ECO:0000313" key="7">
    <source>
        <dbReference type="Proteomes" id="UP000838878"/>
    </source>
</evidence>
<sequence>MLKCCYCSKQFKYESEKKRHEISHIPQFECKVCSKKFSFLSALKRHLKQHERTSSVKCNDCGRTFLDDILLKRHMTYAHKGTYICSKCDAKFNSDLALISHLKTHKPKIERRYKCSYSGCDKSFNFSHHLKHHLLTHSNTKQHYCKICGKGFIQAHHLKSHLRTHELENCLPSTEQNSDKKFASETHYRKQYLDDHLRGITLHSDNSSDSNFDINSNSMTDKVCPKCDRSIKEADEEHECKLKEVTQDLSIDVKDDIETYNNNIEVFKNCKSVLGKCIANEDSSCLCSQINEAYNFYDSILPNDDFEPVKLKEVKLKGSLIDQSIGSINMCEGCECSKNVNESSNIPLECTKDGAIKIKDLFDSDIDFSMKKTSIDLNNISYGCKAALGKCIVSGSGDISEECLCAKMAMDDQQMISQQMDEITPRPSMSL</sequence>
<dbReference type="OrthoDB" id="6365676at2759"/>
<dbReference type="EMBL" id="OV170223">
    <property type="protein sequence ID" value="CAH0722895.1"/>
    <property type="molecule type" value="Genomic_DNA"/>
</dbReference>
<dbReference type="PROSITE" id="PS00028">
    <property type="entry name" value="ZINC_FINGER_C2H2_1"/>
    <property type="match status" value="5"/>
</dbReference>
<dbReference type="PANTHER" id="PTHR23226">
    <property type="entry name" value="ZINC FINGER AND SCAN DOMAIN-CONTAINING"/>
    <property type="match status" value="1"/>
</dbReference>
<dbReference type="Pfam" id="PF00096">
    <property type="entry name" value="zf-C2H2"/>
    <property type="match status" value="2"/>
</dbReference>
<gene>
    <name evidence="6" type="ORF">BINO364_LOCUS8781</name>
</gene>
<feature type="domain" description="C2H2-type" evidence="5">
    <location>
        <begin position="58"/>
        <end position="79"/>
    </location>
</feature>
<organism evidence="6 7">
    <name type="scientific">Brenthis ino</name>
    <name type="common">lesser marbled fritillary</name>
    <dbReference type="NCBI Taxonomy" id="405034"/>
    <lineage>
        <taxon>Eukaryota</taxon>
        <taxon>Metazoa</taxon>
        <taxon>Ecdysozoa</taxon>
        <taxon>Arthropoda</taxon>
        <taxon>Hexapoda</taxon>
        <taxon>Insecta</taxon>
        <taxon>Pterygota</taxon>
        <taxon>Neoptera</taxon>
        <taxon>Endopterygota</taxon>
        <taxon>Lepidoptera</taxon>
        <taxon>Glossata</taxon>
        <taxon>Ditrysia</taxon>
        <taxon>Papilionoidea</taxon>
        <taxon>Nymphalidae</taxon>
        <taxon>Heliconiinae</taxon>
        <taxon>Argynnini</taxon>
        <taxon>Brenthis</taxon>
    </lineage>
</organism>
<dbReference type="InterPro" id="IPR013087">
    <property type="entry name" value="Znf_C2H2_type"/>
</dbReference>
<proteinExistence type="predicted"/>
<accession>A0A8J9YDV4</accession>
<keyword evidence="7" id="KW-1185">Reference proteome</keyword>
<dbReference type="PANTHER" id="PTHR23226:SF371">
    <property type="entry name" value="ZINC FINGER PROTEIN 112-LIKE PROTEIN"/>
    <property type="match status" value="1"/>
</dbReference>
<protein>
    <recommendedName>
        <fullName evidence="5">C2H2-type domain-containing protein</fullName>
    </recommendedName>
</protein>
<evidence type="ECO:0000256" key="3">
    <source>
        <dbReference type="ARBA" id="ARBA00022771"/>
    </source>
</evidence>
<feature type="domain" description="C2H2-type" evidence="5">
    <location>
        <begin position="85"/>
        <end position="105"/>
    </location>
</feature>
<dbReference type="Pfam" id="PF13912">
    <property type="entry name" value="zf-C2H2_6"/>
    <property type="match status" value="2"/>
</dbReference>
<feature type="non-terminal residue" evidence="6">
    <location>
        <position position="431"/>
    </location>
</feature>
<evidence type="ECO:0000313" key="6">
    <source>
        <dbReference type="EMBL" id="CAH0722895.1"/>
    </source>
</evidence>
<dbReference type="GO" id="GO:0000978">
    <property type="term" value="F:RNA polymerase II cis-regulatory region sequence-specific DNA binding"/>
    <property type="evidence" value="ECO:0007669"/>
    <property type="project" value="TreeGrafter"/>
</dbReference>
<reference evidence="6" key="1">
    <citation type="submission" date="2021-12" db="EMBL/GenBank/DDBJ databases">
        <authorList>
            <person name="Martin H S."/>
        </authorList>
    </citation>
    <scope>NUCLEOTIDE SEQUENCE</scope>
</reference>
<keyword evidence="2" id="KW-0677">Repeat</keyword>
<keyword evidence="1" id="KW-0479">Metal-binding</keyword>
<dbReference type="InterPro" id="IPR036236">
    <property type="entry name" value="Znf_C2H2_sf"/>
</dbReference>
<dbReference type="GO" id="GO:0000981">
    <property type="term" value="F:DNA-binding transcription factor activity, RNA polymerase II-specific"/>
    <property type="evidence" value="ECO:0007669"/>
    <property type="project" value="TreeGrafter"/>
</dbReference>
<evidence type="ECO:0000256" key="1">
    <source>
        <dbReference type="ARBA" id="ARBA00022723"/>
    </source>
</evidence>
<evidence type="ECO:0000256" key="4">
    <source>
        <dbReference type="ARBA" id="ARBA00022833"/>
    </source>
</evidence>
<name>A0A8J9YDV4_9NEOP</name>
<dbReference type="SMART" id="SM00355">
    <property type="entry name" value="ZnF_C2H2"/>
    <property type="match status" value="6"/>
</dbReference>
<feature type="domain" description="C2H2-type" evidence="5">
    <location>
        <begin position="30"/>
        <end position="50"/>
    </location>
</feature>
<evidence type="ECO:0000259" key="5">
    <source>
        <dbReference type="PROSITE" id="PS00028"/>
    </source>
</evidence>
<evidence type="ECO:0000256" key="2">
    <source>
        <dbReference type="ARBA" id="ARBA00022737"/>
    </source>
</evidence>
<feature type="domain" description="C2H2-type" evidence="5">
    <location>
        <begin position="145"/>
        <end position="165"/>
    </location>
</feature>
<keyword evidence="3" id="KW-0863">Zinc-finger</keyword>
<dbReference type="Gene3D" id="3.30.160.60">
    <property type="entry name" value="Classic Zinc Finger"/>
    <property type="match status" value="4"/>
</dbReference>
<dbReference type="GO" id="GO:0008270">
    <property type="term" value="F:zinc ion binding"/>
    <property type="evidence" value="ECO:0007669"/>
    <property type="project" value="UniProtKB-KW"/>
</dbReference>